<accession>A0A2U1MYT1</accession>
<dbReference type="InterPro" id="IPR032675">
    <property type="entry name" value="LRR_dom_sf"/>
</dbReference>
<dbReference type="PROSITE" id="PS50104">
    <property type="entry name" value="TIR"/>
    <property type="match status" value="1"/>
</dbReference>
<feature type="region of interest" description="Disordered" evidence="4">
    <location>
        <begin position="1477"/>
        <end position="1522"/>
    </location>
</feature>
<organism evidence="6 7">
    <name type="scientific">Artemisia annua</name>
    <name type="common">Sweet wormwood</name>
    <dbReference type="NCBI Taxonomy" id="35608"/>
    <lineage>
        <taxon>Eukaryota</taxon>
        <taxon>Viridiplantae</taxon>
        <taxon>Streptophyta</taxon>
        <taxon>Embryophyta</taxon>
        <taxon>Tracheophyta</taxon>
        <taxon>Spermatophyta</taxon>
        <taxon>Magnoliopsida</taxon>
        <taxon>eudicotyledons</taxon>
        <taxon>Gunneridae</taxon>
        <taxon>Pentapetalae</taxon>
        <taxon>asterids</taxon>
        <taxon>campanulids</taxon>
        <taxon>Asterales</taxon>
        <taxon>Asteraceae</taxon>
        <taxon>Asteroideae</taxon>
        <taxon>Anthemideae</taxon>
        <taxon>Artemisiinae</taxon>
        <taxon>Artemisia</taxon>
    </lineage>
</organism>
<feature type="compositionally biased region" description="Acidic residues" evidence="4">
    <location>
        <begin position="2046"/>
        <end position="2062"/>
    </location>
</feature>
<dbReference type="Gene3D" id="3.40.50.300">
    <property type="entry name" value="P-loop containing nucleotide triphosphate hydrolases"/>
    <property type="match status" value="1"/>
</dbReference>
<dbReference type="SUPFAM" id="SSF52200">
    <property type="entry name" value="Toll/Interleukin receptor TIR domain"/>
    <property type="match status" value="1"/>
</dbReference>
<dbReference type="InterPro" id="IPR002182">
    <property type="entry name" value="NB-ARC"/>
</dbReference>
<dbReference type="Gene3D" id="3.40.50.10140">
    <property type="entry name" value="Toll/interleukin-1 receptor homology (TIR) domain"/>
    <property type="match status" value="1"/>
</dbReference>
<dbReference type="Gene3D" id="1.10.8.430">
    <property type="entry name" value="Helical domain of apoptotic protease-activating factors"/>
    <property type="match status" value="1"/>
</dbReference>
<dbReference type="Pfam" id="PF23282">
    <property type="entry name" value="WHD_ROQ1"/>
    <property type="match status" value="1"/>
</dbReference>
<dbReference type="InterPro" id="IPR035897">
    <property type="entry name" value="Toll_tir_struct_dom_sf"/>
</dbReference>
<gene>
    <name evidence="6" type="ORF">CTI12_AA208090</name>
</gene>
<feature type="region of interest" description="Disordered" evidence="4">
    <location>
        <begin position="1984"/>
        <end position="2021"/>
    </location>
</feature>
<dbReference type="PANTHER" id="PTHR11017:SF577">
    <property type="entry name" value="DISEASE RESISTANCE PROTEIN (TIR-NBS-LRR CLASS), PUTATIVE-RELATED"/>
    <property type="match status" value="1"/>
</dbReference>
<feature type="region of interest" description="Disordered" evidence="4">
    <location>
        <begin position="2036"/>
        <end position="2064"/>
    </location>
</feature>
<dbReference type="Gene3D" id="3.80.10.10">
    <property type="entry name" value="Ribonuclease Inhibitor"/>
    <property type="match status" value="4"/>
</dbReference>
<evidence type="ECO:0000313" key="6">
    <source>
        <dbReference type="EMBL" id="PWA66403.1"/>
    </source>
</evidence>
<dbReference type="PANTHER" id="PTHR11017">
    <property type="entry name" value="LEUCINE-RICH REPEAT-CONTAINING PROTEIN"/>
    <property type="match status" value="1"/>
</dbReference>
<dbReference type="GO" id="GO:0043531">
    <property type="term" value="F:ADP binding"/>
    <property type="evidence" value="ECO:0007669"/>
    <property type="project" value="InterPro"/>
</dbReference>
<dbReference type="SUPFAM" id="SSF52540">
    <property type="entry name" value="P-loop containing nucleoside triphosphate hydrolases"/>
    <property type="match status" value="1"/>
</dbReference>
<dbReference type="GO" id="GO:0006952">
    <property type="term" value="P:defense response"/>
    <property type="evidence" value="ECO:0007669"/>
    <property type="project" value="UniProtKB-KW"/>
</dbReference>
<evidence type="ECO:0000256" key="4">
    <source>
        <dbReference type="SAM" id="MobiDB-lite"/>
    </source>
</evidence>
<comment type="caution">
    <text evidence="6">The sequence shown here is derived from an EMBL/GenBank/DDBJ whole genome shotgun (WGS) entry which is preliminary data.</text>
</comment>
<sequence length="2129" mass="242696">MFILLTNLSLGKALKQKGIETYKDDEKIKKGTTIDGQLIKSIEDSRFYIIVFSKNYASSSWCLNELVKITECKKTTEQIVYPIFFDVEPTEVRKQSGAVKEAAKHEKEEAAGTWIKAMKEASNLAGWELKATANGDESKLIQIIVDVIFKKKYSILSNADGKLVGMETRISDVLSSLNVGTEDVRMIGIKGMGGGGKTTLARAVYDQISNHFEGTSFVENVREVSKHTLSGLKKLQKKILKDVLNKQDITFSSVHDGKNMLKDMMSRKKTLVVLDDVDCIEQLEALSGELNWFKSGSRIIITTRDEQLLSAHGVNEFVHDVNLLSPTEAICLFSRYAFKREIPNQGYEELSGQVVQYAHGLPLTIKVLGSFLCGQSEPYWLDAIERLKTIPLKATMERLEISFDCLEDDCKEIFLDIACIIKGWGKEDAIRVLESRGFRAIYGLRVLEQKSLRTISSDEFGELGMHDHLEEMGRNIVRRLHPDEPKKHSRLWSDKEIEYILTNNLGTQATKCLHLWSPVLIAIKGLAKMKDLRFIHIDMKLWEMDKVSEYLPSSLQFMSWSGFPFSSLPNTFQGKYLVELEMHNINIVQLWEDGEEKVLNNLRFLTICCSKLRTFDLRLAPNLEKLIIFECYNFVELHIPADHHLKLKYLWMIDSKLTNLHLGNTPNLKKLKLKHCHELVEFQMPAESLKLKHLDLSLSKLTNLHLGNTPNLNMLELKDCHDLVEFQMPTESLKLEHLDLTDSKLTTLHLKNTPNLKKLKLSHSKLKTLHLGTTPNLKKLILEGCNDLVELKMPDESPNIQYLDLTHSKLKTLHLGTTPNLETLILEGCNDLVDLQMPEKSLKLEHLDLSHSAMTNLHLGNTPKLKMLKLEGCKDLVEFQMPKLEYLDLSNSKFINLYLENTPNLKNLTLQGCNDFLKLQIPAESMTFTVLDLSYSKLTNLHLENTLNIKKLKLKGCNDLVELQMSAESLKLEHLNLSHSKLKSLRLGNTQNLEKLKLKGCDDLVEFQMPAEILKLKHLDISYSKLTNLHLRSTPNLEKLILCGCNDLEDPDSSFVNLETLISIGLCTCTNLESFSRSICGLQCLGKLTLERQYSRSTQGPRPIVSCWLLEKLPEDLGRLQCLEKLILTDCKVLQGLPNKMKNLISLHLDECRLIMKLPEEIGRLECLKELDLTRSGISCLPTGIFQLKGLRIVREDKQLRSFGFTSEIQISENEAITGTESSSLVQRAQRRKRLNWEILMEASCDSRIMFSPLLDLLVAKIKQNIWAVYFCIPEMDIDSGGLKIIERDADVHALYDLAKTHKKVNLYVAHSPQNLAPYYHNNLCLDSSDSEVTLKKRQHDQWKKDAGNMSYDQLVAWAEEEAQSPYLRSPPPHKERPLRKDFEGKVTFTRVWTPDDDFTNDVPFLTEDEVYKSPDKVADNVGVESVTDDVVDVGSMPPSNDVVDGVVENMHTVADEVDGNHDTNVDIDEVVLSRQKKLDKGKGVMPQKDNSSSKKKNKVCRPTGITIRENANPVSSSDSDIETKMYQSNEELSDYEFYESDNQSDKSYDYLSDCDDEVIQLRKRISQRKDTTADDQDQQQGSENEDDDTPEVVDYYTTSGLANLVREHERYMESLLKQIKGNGVGVSDPFSVDLNSKSKDKYPVHDEDTHWRLKKPKHYMLKSFLIRMHLQLGEKYATVDAFKDCCTHYALEIVMEASSNSRIMFSPLLDLLVAKIKQNIWAVYFCIPDLDIDSGVMEILLDVVFKIHYNGVFMFDPLRYEYGREIVMEASSNSRIMFSPLLDLLVAKIKQNIWAVYFCIPDLDIDNGGLKIIERDANVHALYDLAKTHKKVNLYVAHSPQNLAPYYHQNLCLDSSDSEVTSKKKQHDQWKKDAGNMSYDELVAWAEEEAQSPYLRSPPPHKDRPLRKDFEGKVTFTRVLTQDDDFTHDVPFLTEDEVYKSPEKVAENVGVDSVTDDVVDVGNTPPSNEVADVVVENRPTVADDVEGIPDTNVDIDEPNDEYSEYESYESGNESDKPYDYLSDCEDEVIELRKRVSQRKQRIPDDQEQEQGSDEQDDETPEVIDYYTSPGLASLVREHESYMESLLKHIKGNGVGISDPFSVDLNSKSNDKYPVHDEDTHWRLKKPKG</sequence>
<dbReference type="PRINTS" id="PR00364">
    <property type="entry name" value="DISEASERSIST"/>
</dbReference>
<evidence type="ECO:0000256" key="1">
    <source>
        <dbReference type="ARBA" id="ARBA00022614"/>
    </source>
</evidence>
<protein>
    <submittedName>
        <fullName evidence="6">Toll/interleukin-1 receptor (TIR) domain-containing protein</fullName>
    </submittedName>
</protein>
<feature type="compositionally biased region" description="Basic and acidic residues" evidence="4">
    <location>
        <begin position="2109"/>
        <end position="2122"/>
    </location>
</feature>
<keyword evidence="3" id="KW-0611">Plant defense</keyword>
<feature type="compositionally biased region" description="Acidic residues" evidence="4">
    <location>
        <begin position="1574"/>
        <end position="1592"/>
    </location>
</feature>
<dbReference type="InterPro" id="IPR000157">
    <property type="entry name" value="TIR_dom"/>
</dbReference>
<evidence type="ECO:0000259" key="5">
    <source>
        <dbReference type="PROSITE" id="PS50104"/>
    </source>
</evidence>
<dbReference type="EMBL" id="PKPP01004035">
    <property type="protein sequence ID" value="PWA66403.1"/>
    <property type="molecule type" value="Genomic_DNA"/>
</dbReference>
<keyword evidence="7" id="KW-1185">Reference proteome</keyword>
<feature type="domain" description="TIR" evidence="5">
    <location>
        <begin position="1"/>
        <end position="152"/>
    </location>
</feature>
<dbReference type="InterPro" id="IPR044974">
    <property type="entry name" value="Disease_R_plants"/>
</dbReference>
<keyword evidence="2" id="KW-0677">Repeat</keyword>
<dbReference type="OrthoDB" id="2018313at2759"/>
<dbReference type="InterPro" id="IPR042197">
    <property type="entry name" value="Apaf_helical"/>
</dbReference>
<dbReference type="InterPro" id="IPR036390">
    <property type="entry name" value="WH_DNA-bd_sf"/>
</dbReference>
<dbReference type="SMART" id="SM00255">
    <property type="entry name" value="TIR"/>
    <property type="match status" value="1"/>
</dbReference>
<dbReference type="GO" id="GO:0007165">
    <property type="term" value="P:signal transduction"/>
    <property type="evidence" value="ECO:0007669"/>
    <property type="project" value="InterPro"/>
</dbReference>
<keyword evidence="1" id="KW-0433">Leucine-rich repeat</keyword>
<dbReference type="Proteomes" id="UP000245207">
    <property type="component" value="Unassembled WGS sequence"/>
</dbReference>
<dbReference type="SUPFAM" id="SSF46785">
    <property type="entry name" value="Winged helix' DNA-binding domain"/>
    <property type="match status" value="1"/>
</dbReference>
<dbReference type="InterPro" id="IPR058192">
    <property type="entry name" value="WHD_ROQ1-like"/>
</dbReference>
<dbReference type="Pfam" id="PF01582">
    <property type="entry name" value="TIR"/>
    <property type="match status" value="1"/>
</dbReference>
<dbReference type="Pfam" id="PF00931">
    <property type="entry name" value="NB-ARC"/>
    <property type="match status" value="1"/>
</dbReference>
<keyword evidence="6" id="KW-0675">Receptor</keyword>
<evidence type="ECO:0000256" key="2">
    <source>
        <dbReference type="ARBA" id="ARBA00022737"/>
    </source>
</evidence>
<evidence type="ECO:0000313" key="7">
    <source>
        <dbReference type="Proteomes" id="UP000245207"/>
    </source>
</evidence>
<reference evidence="6 7" key="1">
    <citation type="journal article" date="2018" name="Mol. Plant">
        <title>The genome of Artemisia annua provides insight into the evolution of Asteraceae family and artemisinin biosynthesis.</title>
        <authorList>
            <person name="Shen Q."/>
            <person name="Zhang L."/>
            <person name="Liao Z."/>
            <person name="Wang S."/>
            <person name="Yan T."/>
            <person name="Shi P."/>
            <person name="Liu M."/>
            <person name="Fu X."/>
            <person name="Pan Q."/>
            <person name="Wang Y."/>
            <person name="Lv Z."/>
            <person name="Lu X."/>
            <person name="Zhang F."/>
            <person name="Jiang W."/>
            <person name="Ma Y."/>
            <person name="Chen M."/>
            <person name="Hao X."/>
            <person name="Li L."/>
            <person name="Tang Y."/>
            <person name="Lv G."/>
            <person name="Zhou Y."/>
            <person name="Sun X."/>
            <person name="Brodelius P.E."/>
            <person name="Rose J.K.C."/>
            <person name="Tang K."/>
        </authorList>
    </citation>
    <scope>NUCLEOTIDE SEQUENCE [LARGE SCALE GENOMIC DNA]</scope>
    <source>
        <strain evidence="7">cv. Huhao1</strain>
        <tissue evidence="6">Leaf</tissue>
    </source>
</reference>
<dbReference type="InterPro" id="IPR027417">
    <property type="entry name" value="P-loop_NTPase"/>
</dbReference>
<feature type="compositionally biased region" description="Acidic residues" evidence="4">
    <location>
        <begin position="1984"/>
        <end position="2008"/>
    </location>
</feature>
<feature type="region of interest" description="Disordered" evidence="4">
    <location>
        <begin position="1566"/>
        <end position="1592"/>
    </location>
</feature>
<dbReference type="SUPFAM" id="SSF52047">
    <property type="entry name" value="RNI-like"/>
    <property type="match status" value="1"/>
</dbReference>
<proteinExistence type="predicted"/>
<name>A0A2U1MYT1_ARTAN</name>
<feature type="region of interest" description="Disordered" evidence="4">
    <location>
        <begin position="2093"/>
        <end position="2129"/>
    </location>
</feature>
<evidence type="ECO:0000256" key="3">
    <source>
        <dbReference type="ARBA" id="ARBA00022821"/>
    </source>
</evidence>
<dbReference type="SUPFAM" id="SSF52058">
    <property type="entry name" value="L domain-like"/>
    <property type="match status" value="2"/>
</dbReference>